<organism evidence="1 2">
    <name type="scientific">Pseudoalteromonas holothuriae</name>
    <dbReference type="NCBI Taxonomy" id="2963714"/>
    <lineage>
        <taxon>Bacteria</taxon>
        <taxon>Pseudomonadati</taxon>
        <taxon>Pseudomonadota</taxon>
        <taxon>Gammaproteobacteria</taxon>
        <taxon>Alteromonadales</taxon>
        <taxon>Pseudoalteromonadaceae</taxon>
        <taxon>Pseudoalteromonas</taxon>
    </lineage>
</organism>
<gene>
    <name evidence="1" type="ORF">PSECIP111951_00827</name>
</gene>
<evidence type="ECO:0000313" key="2">
    <source>
        <dbReference type="Proteomes" id="UP001152485"/>
    </source>
</evidence>
<protein>
    <recommendedName>
        <fullName evidence="3">Polyketide cyclase / dehydrase and lipid transport</fullName>
    </recommendedName>
</protein>
<evidence type="ECO:0008006" key="3">
    <source>
        <dbReference type="Google" id="ProtNLM"/>
    </source>
</evidence>
<evidence type="ECO:0000313" key="1">
    <source>
        <dbReference type="EMBL" id="CAH9053463.1"/>
    </source>
</evidence>
<dbReference type="Proteomes" id="UP001152485">
    <property type="component" value="Unassembled WGS sequence"/>
</dbReference>
<dbReference type="EMBL" id="CAMAPD010000003">
    <property type="protein sequence ID" value="CAH9053463.1"/>
    <property type="molecule type" value="Genomic_DNA"/>
</dbReference>
<proteinExistence type="predicted"/>
<accession>A0ABM9GEY1</accession>
<comment type="caution">
    <text evidence="1">The sequence shown here is derived from an EMBL/GenBank/DDBJ whole genome shotgun (WGS) entry which is preliminary data.</text>
</comment>
<sequence>MKALLLVTILFVAAGLLLPHKYQLKQQITFSTTDEHQLFALLDLKQWSKLMMWQRISQTQYIHFSTPSTGVGAHAAIDHQLGRIELTITKKTKQGIEFSMLFNNEHSAIGLLTFTHHNDSITVNWQISGAVHSTLLGGYTALYIEYHLRQMIISAYNNLQSELKLRAAL</sequence>
<reference evidence="1 2" key="1">
    <citation type="submission" date="2022-07" db="EMBL/GenBank/DDBJ databases">
        <authorList>
            <person name="Criscuolo A."/>
        </authorList>
    </citation>
    <scope>NUCLEOTIDE SEQUENCE [LARGE SCALE GENOMIC DNA]</scope>
    <source>
        <strain evidence="2">CIP 111951</strain>
    </source>
</reference>
<name>A0ABM9GEY1_9GAMM</name>